<evidence type="ECO:0000259" key="6">
    <source>
        <dbReference type="Pfam" id="PF12698"/>
    </source>
</evidence>
<evidence type="ECO:0000256" key="2">
    <source>
        <dbReference type="ARBA" id="ARBA00022692"/>
    </source>
</evidence>
<feature type="transmembrane region" description="Helical" evidence="5">
    <location>
        <begin position="49"/>
        <end position="73"/>
    </location>
</feature>
<dbReference type="PANTHER" id="PTHR43471:SF1">
    <property type="entry name" value="ABC TRANSPORTER PERMEASE PROTEIN NOSY-RELATED"/>
    <property type="match status" value="1"/>
</dbReference>
<evidence type="ECO:0000256" key="1">
    <source>
        <dbReference type="ARBA" id="ARBA00004141"/>
    </source>
</evidence>
<evidence type="ECO:0000313" key="7">
    <source>
        <dbReference type="EMBL" id="KKK34800.1"/>
    </source>
</evidence>
<evidence type="ECO:0000256" key="4">
    <source>
        <dbReference type="ARBA" id="ARBA00023136"/>
    </source>
</evidence>
<feature type="domain" description="ABC-2 type transporter transmembrane" evidence="6">
    <location>
        <begin position="51"/>
        <end position="196"/>
    </location>
</feature>
<keyword evidence="2 5" id="KW-0812">Transmembrane</keyword>
<feature type="transmembrane region" description="Helical" evidence="5">
    <location>
        <begin position="21"/>
        <end position="37"/>
    </location>
</feature>
<dbReference type="PANTHER" id="PTHR43471">
    <property type="entry name" value="ABC TRANSPORTER PERMEASE"/>
    <property type="match status" value="1"/>
</dbReference>
<name>A0A0M2SQB0_9STAP</name>
<comment type="subcellular location">
    <subcellularLocation>
        <location evidence="1">Membrane</location>
        <topology evidence="1">Multi-pass membrane protein</topology>
    </subcellularLocation>
</comment>
<feature type="transmembrane region" description="Helical" evidence="5">
    <location>
        <begin position="204"/>
        <end position="225"/>
    </location>
</feature>
<feature type="transmembrane region" description="Helical" evidence="5">
    <location>
        <begin position="123"/>
        <end position="145"/>
    </location>
</feature>
<gene>
    <name evidence="7" type="ORF">WN59_03830</name>
</gene>
<organism evidence="7 8">
    <name type="scientific">Salinicoccus sediminis</name>
    <dbReference type="NCBI Taxonomy" id="1432562"/>
    <lineage>
        <taxon>Bacteria</taxon>
        <taxon>Bacillati</taxon>
        <taxon>Bacillota</taxon>
        <taxon>Bacilli</taxon>
        <taxon>Bacillales</taxon>
        <taxon>Staphylococcaceae</taxon>
        <taxon>Salinicoccus</taxon>
    </lineage>
</organism>
<dbReference type="GO" id="GO:0140359">
    <property type="term" value="F:ABC-type transporter activity"/>
    <property type="evidence" value="ECO:0007669"/>
    <property type="project" value="InterPro"/>
</dbReference>
<evidence type="ECO:0000256" key="3">
    <source>
        <dbReference type="ARBA" id="ARBA00022989"/>
    </source>
</evidence>
<dbReference type="Pfam" id="PF12698">
    <property type="entry name" value="ABC2_membrane_3"/>
    <property type="match status" value="1"/>
</dbReference>
<feature type="transmembrane region" description="Helical" evidence="5">
    <location>
        <begin position="157"/>
        <end position="176"/>
    </location>
</feature>
<evidence type="ECO:0000313" key="8">
    <source>
        <dbReference type="Proteomes" id="UP000034287"/>
    </source>
</evidence>
<evidence type="ECO:0000256" key="5">
    <source>
        <dbReference type="SAM" id="Phobius"/>
    </source>
</evidence>
<accession>A0A0M2SQB0</accession>
<protein>
    <recommendedName>
        <fullName evidence="6">ABC-2 type transporter transmembrane domain-containing protein</fullName>
    </recommendedName>
</protein>
<dbReference type="Proteomes" id="UP000034287">
    <property type="component" value="Unassembled WGS sequence"/>
</dbReference>
<dbReference type="AlphaFoldDB" id="A0A0M2SQB0"/>
<dbReference type="PATRIC" id="fig|1432562.3.peg.747"/>
<keyword evidence="4 5" id="KW-0472">Membrane</keyword>
<dbReference type="EMBL" id="LAYZ01000002">
    <property type="protein sequence ID" value="KKK34800.1"/>
    <property type="molecule type" value="Genomic_DNA"/>
</dbReference>
<sequence length="234" mass="25574">MNTGRIMAIFEKDLKEFTRNMMLFTTTLIPILMAFMFRNIGPESTETPAVIIAVIIGTAYSTILCSSIMTMMAEENEKDTLRGLVQSPASMLDILTGKSLVVIMMTGISLGLALLVMDAEISWGAGGIAALVLLGLFFLALGIAVGLEVKSVATTSVYLLPIMLVFGFTPMIETIVGDESHIVRQVAEYLPVYQYVFIQEGTEAVPLLILCVWAALGLIYAAWAFKKRMNDENK</sequence>
<dbReference type="RefSeq" id="WP_046512920.1">
    <property type="nucleotide sequence ID" value="NZ_LAYZ01000002.1"/>
</dbReference>
<keyword evidence="3 5" id="KW-1133">Transmembrane helix</keyword>
<feature type="transmembrane region" description="Helical" evidence="5">
    <location>
        <begin position="94"/>
        <end position="117"/>
    </location>
</feature>
<comment type="caution">
    <text evidence="7">The sequence shown here is derived from an EMBL/GenBank/DDBJ whole genome shotgun (WGS) entry which is preliminary data.</text>
</comment>
<dbReference type="OrthoDB" id="3182222at2"/>
<dbReference type="InterPro" id="IPR013525">
    <property type="entry name" value="ABC2_TM"/>
</dbReference>
<keyword evidence="8" id="KW-1185">Reference proteome</keyword>
<dbReference type="GO" id="GO:0016020">
    <property type="term" value="C:membrane"/>
    <property type="evidence" value="ECO:0007669"/>
    <property type="project" value="UniProtKB-SubCell"/>
</dbReference>
<proteinExistence type="predicted"/>
<dbReference type="STRING" id="1432562.WN59_03830"/>
<reference evidence="7 8" key="1">
    <citation type="submission" date="2015-04" db="EMBL/GenBank/DDBJ databases">
        <title>Taxonomic description and genome sequence of Salinicoccus sediminis sp. nov., a novel hyper halotolerant bacterium isolated from marine sediment.</title>
        <authorList>
            <person name="Mathan Kumar R."/>
            <person name="Kaur G."/>
            <person name="Kumar N."/>
            <person name="Kumar A."/>
            <person name="Singh N.K."/>
            <person name="Kaur N."/>
            <person name="Mayilraj S."/>
        </authorList>
    </citation>
    <scope>NUCLEOTIDE SEQUENCE [LARGE SCALE GENOMIC DNA]</scope>
    <source>
        <strain evidence="7 8">SV-16</strain>
    </source>
</reference>